<dbReference type="InterPro" id="IPR003029">
    <property type="entry name" value="S1_domain"/>
</dbReference>
<keyword evidence="5 8" id="KW-0378">Hydrolase</keyword>
<dbReference type="GO" id="GO:0003723">
    <property type="term" value="F:RNA binding"/>
    <property type="evidence" value="ECO:0007669"/>
    <property type="project" value="UniProtKB-UniRule"/>
</dbReference>
<dbReference type="InterPro" id="IPR050180">
    <property type="entry name" value="RNR_Ribonuclease"/>
</dbReference>
<dbReference type="EMBL" id="JACNFK010000028">
    <property type="protein sequence ID" value="MBC8519853.1"/>
    <property type="molecule type" value="Genomic_DNA"/>
</dbReference>
<dbReference type="CDD" id="cd04471">
    <property type="entry name" value="S1_RNase_R"/>
    <property type="match status" value="1"/>
</dbReference>
<dbReference type="GO" id="GO:0005829">
    <property type="term" value="C:cytosol"/>
    <property type="evidence" value="ECO:0007669"/>
    <property type="project" value="TreeGrafter"/>
</dbReference>
<reference evidence="11 12" key="1">
    <citation type="submission" date="2020-08" db="EMBL/GenBank/DDBJ databases">
        <title>Bridging the membrane lipid divide: bacteria of the FCB group superphylum have the potential to synthesize archaeal ether lipids.</title>
        <authorList>
            <person name="Villanueva L."/>
            <person name="Von Meijenfeldt F.A.B."/>
            <person name="Westbye A.B."/>
            <person name="Yadav S."/>
            <person name="Hopmans E.C."/>
            <person name="Dutilh B.E."/>
            <person name="Sinninghe Damste J.S."/>
        </authorList>
    </citation>
    <scope>NUCLEOTIDE SEQUENCE [LARGE SCALE GENOMIC DNA]</scope>
    <source>
        <strain evidence="11">NIOZ-UU100</strain>
    </source>
</reference>
<evidence type="ECO:0000256" key="6">
    <source>
        <dbReference type="ARBA" id="ARBA00022839"/>
    </source>
</evidence>
<keyword evidence="4 8" id="KW-0540">Nuclease</keyword>
<evidence type="ECO:0000256" key="7">
    <source>
        <dbReference type="ARBA" id="ARBA00022884"/>
    </source>
</evidence>
<dbReference type="InterPro" id="IPR004476">
    <property type="entry name" value="RNase_II/RNase_R"/>
</dbReference>
<keyword evidence="3 8" id="KW-0963">Cytoplasm</keyword>
<evidence type="ECO:0000256" key="9">
    <source>
        <dbReference type="SAM" id="MobiDB-lite"/>
    </source>
</evidence>
<dbReference type="InterPro" id="IPR022966">
    <property type="entry name" value="RNase_II/R_CS"/>
</dbReference>
<evidence type="ECO:0000313" key="12">
    <source>
        <dbReference type="Proteomes" id="UP000654401"/>
    </source>
</evidence>
<dbReference type="InterPro" id="IPR011805">
    <property type="entry name" value="RNase_R"/>
</dbReference>
<dbReference type="GO" id="GO:0006402">
    <property type="term" value="P:mRNA catabolic process"/>
    <property type="evidence" value="ECO:0007669"/>
    <property type="project" value="TreeGrafter"/>
</dbReference>
<comment type="caution">
    <text evidence="11">The sequence shown here is derived from an EMBL/GenBank/DDBJ whole genome shotgun (WGS) entry which is preliminary data.</text>
</comment>
<dbReference type="Proteomes" id="UP000654401">
    <property type="component" value="Unassembled WGS sequence"/>
</dbReference>
<organism evidence="11 12">
    <name type="scientific">Candidatus Thiopontia autotrophica</name>
    <dbReference type="NCBI Taxonomy" id="2841688"/>
    <lineage>
        <taxon>Bacteria</taxon>
        <taxon>Pseudomonadati</taxon>
        <taxon>Pseudomonadota</taxon>
        <taxon>Gammaproteobacteria</taxon>
        <taxon>Candidatus Thiopontia</taxon>
    </lineage>
</organism>
<comment type="function">
    <text evidence="8">3'-5' exoribonuclease that releases 5'-nucleoside monophosphates and is involved in maturation of structured RNAs.</text>
</comment>
<dbReference type="SMART" id="SM00955">
    <property type="entry name" value="RNB"/>
    <property type="match status" value="1"/>
</dbReference>
<dbReference type="Pfam" id="PF17876">
    <property type="entry name" value="CSD2"/>
    <property type="match status" value="1"/>
</dbReference>
<dbReference type="PANTHER" id="PTHR23355:SF9">
    <property type="entry name" value="DIS3-LIKE EXONUCLEASE 2"/>
    <property type="match status" value="1"/>
</dbReference>
<gene>
    <name evidence="8 11" type="primary">rnr</name>
    <name evidence="11" type="ORF">H8D24_05550</name>
</gene>
<feature type="region of interest" description="Disordered" evidence="9">
    <location>
        <begin position="722"/>
        <end position="799"/>
    </location>
</feature>
<dbReference type="SUPFAM" id="SSF50249">
    <property type="entry name" value="Nucleic acid-binding proteins"/>
    <property type="match status" value="4"/>
</dbReference>
<dbReference type="Pfam" id="PF00575">
    <property type="entry name" value="S1"/>
    <property type="match status" value="1"/>
</dbReference>
<dbReference type="NCBIfam" id="TIGR02063">
    <property type="entry name" value="RNase_R"/>
    <property type="match status" value="1"/>
</dbReference>
<dbReference type="FunFam" id="2.40.50.140:FF:000213">
    <property type="entry name" value="Ribonuclease R"/>
    <property type="match status" value="1"/>
</dbReference>
<comment type="similarity">
    <text evidence="8">Belongs to the RNR ribonuclease family. RNase R subfamily.</text>
</comment>
<feature type="compositionally biased region" description="Basic residues" evidence="9">
    <location>
        <begin position="725"/>
        <end position="792"/>
    </location>
</feature>
<evidence type="ECO:0000256" key="3">
    <source>
        <dbReference type="ARBA" id="ARBA00022490"/>
    </source>
</evidence>
<keyword evidence="7 8" id="KW-0694">RNA-binding</keyword>
<dbReference type="SMART" id="SM00316">
    <property type="entry name" value="S1"/>
    <property type="match status" value="2"/>
</dbReference>
<dbReference type="Gene3D" id="2.40.50.140">
    <property type="entry name" value="Nucleic acid-binding proteins"/>
    <property type="match status" value="2"/>
</dbReference>
<evidence type="ECO:0000256" key="1">
    <source>
        <dbReference type="ARBA" id="ARBA00001849"/>
    </source>
</evidence>
<dbReference type="Pfam" id="PF08206">
    <property type="entry name" value="OB_RNB"/>
    <property type="match status" value="1"/>
</dbReference>
<dbReference type="SMART" id="SM00357">
    <property type="entry name" value="CSP"/>
    <property type="match status" value="1"/>
</dbReference>
<accession>A0A8J6P890</accession>
<name>A0A8J6P890_9GAMM</name>
<dbReference type="PANTHER" id="PTHR23355">
    <property type="entry name" value="RIBONUCLEASE"/>
    <property type="match status" value="1"/>
</dbReference>
<comment type="subcellular location">
    <subcellularLocation>
        <location evidence="2 8">Cytoplasm</location>
    </subcellularLocation>
</comment>
<dbReference type="Pfam" id="PF00773">
    <property type="entry name" value="RNB"/>
    <property type="match status" value="1"/>
</dbReference>
<proteinExistence type="inferred from homology"/>
<comment type="catalytic activity">
    <reaction evidence="1 8">
        <text>Exonucleolytic cleavage in the 3'- to 5'-direction to yield nucleoside 5'-phosphates.</text>
        <dbReference type="EC" id="3.1.13.1"/>
    </reaction>
</comment>
<evidence type="ECO:0000259" key="10">
    <source>
        <dbReference type="PROSITE" id="PS50126"/>
    </source>
</evidence>
<feature type="domain" description="S1 motif" evidence="10">
    <location>
        <begin position="639"/>
        <end position="720"/>
    </location>
</feature>
<evidence type="ECO:0000256" key="8">
    <source>
        <dbReference type="HAMAP-Rule" id="MF_01895"/>
    </source>
</evidence>
<dbReference type="InterPro" id="IPR013223">
    <property type="entry name" value="RNase_B_OB_dom"/>
</dbReference>
<dbReference type="HAMAP" id="MF_01895">
    <property type="entry name" value="RNase_R"/>
    <property type="match status" value="1"/>
</dbReference>
<evidence type="ECO:0000256" key="4">
    <source>
        <dbReference type="ARBA" id="ARBA00022722"/>
    </source>
</evidence>
<dbReference type="InterPro" id="IPR040476">
    <property type="entry name" value="CSD2"/>
</dbReference>
<evidence type="ECO:0000313" key="11">
    <source>
        <dbReference type="EMBL" id="MBC8519853.1"/>
    </source>
</evidence>
<dbReference type="InterPro" id="IPR012340">
    <property type="entry name" value="NA-bd_OB-fold"/>
</dbReference>
<evidence type="ECO:0000256" key="2">
    <source>
        <dbReference type="ARBA" id="ARBA00004496"/>
    </source>
</evidence>
<dbReference type="PROSITE" id="PS01175">
    <property type="entry name" value="RIBONUCLEASE_II"/>
    <property type="match status" value="1"/>
</dbReference>
<dbReference type="PROSITE" id="PS50126">
    <property type="entry name" value="S1"/>
    <property type="match status" value="1"/>
</dbReference>
<protein>
    <recommendedName>
        <fullName evidence="8">Ribonuclease R</fullName>
        <shortName evidence="8">RNase R</shortName>
        <ecNumber evidence="8">3.1.13.1</ecNumber>
    </recommendedName>
</protein>
<evidence type="ECO:0000256" key="5">
    <source>
        <dbReference type="ARBA" id="ARBA00022801"/>
    </source>
</evidence>
<keyword evidence="6 8" id="KW-0269">Exonuclease</keyword>
<dbReference type="GO" id="GO:0008859">
    <property type="term" value="F:exoribonuclease II activity"/>
    <property type="evidence" value="ECO:0007669"/>
    <property type="project" value="UniProtKB-UniRule"/>
</dbReference>
<dbReference type="InterPro" id="IPR011129">
    <property type="entry name" value="CSD"/>
</dbReference>
<dbReference type="AlphaFoldDB" id="A0A8J6P890"/>
<dbReference type="EC" id="3.1.13.1" evidence="8"/>
<sequence length="799" mass="90367">MKEENKNFYTVPVAERQEIIEVLKQNHAPQSLKQLIDQFGYEDEERQEGLRRRLIAMSRDGQIAKNRRGGYGLVERMDLVRGRVQGHPDGFGFLIPDEGGEDVFLHAKQMRSVMHGDRLLVSIVGVNRRGKREGQVTEILERGTRQVVGRFFLERGVGTVVPSNKHITHDILIPSEQQAGAKSDQIVLVELIEQPSRRSGPIGRVAEVLGDHMAPGMEIDIAIRAFEIPHLWPDAVERQAASIAAEVPEKAKKGRKDFRNTPLVTIDGEDARDFDDAVYCSRTPKGWRLLVAIADVSHYVEPESALDREAIVRGNSVYFPGHVVPMLPESLSNGLCSLNPDVDRLCMVCEMQINESGKVTSSRFHQGVMRSAARMIYNQVGDALDGKVDSLPPVYKKYLPELQELHALYHVLRDARTIRGAIDFDTVETQIKFGEGKKIDRIVPTIRNDAHKMIEEFMIAANVCAARYLKRNKIPALYRVHEQPGSERLDEVRLFLREFGLTLAGGDRPQPGDYARVLDLARNRPEFNLIQTVLLRSLSRAVYSPESVGHFGLAHENYAHFTSPIRRYPDLLVHRAIGHLLGTGMIRSAMKKGAGSFRYDKEDMVRLGEQCSTTERRADDATRDATDWLKCEYMMDHVGEEFSGVVSGVTGFGLFVTLDDIFVDGLVHITALQNDYYHFDPVRHQLTGEQGGRQFRLGDTIRVQVARVDLDERKIDFLHLEKSSSTKKTKGRRANSRKSNKEKGKRGKQERKSPARKASKKKVSKKKSAKRDNRGRKVVKKKSVKRRPRRTSKGSSERH</sequence>
<dbReference type="InterPro" id="IPR001900">
    <property type="entry name" value="RNase_II/R"/>
</dbReference>
<dbReference type="NCBIfam" id="TIGR00358">
    <property type="entry name" value="3_prime_RNase"/>
    <property type="match status" value="1"/>
</dbReference>